<dbReference type="OrthoDB" id="9768851at2"/>
<gene>
    <name evidence="2" type="ORF">EDC35_11224</name>
</gene>
<evidence type="ECO:0000259" key="1">
    <source>
        <dbReference type="Pfam" id="PF00248"/>
    </source>
</evidence>
<name>A0A4R3MTV8_9GAMM</name>
<evidence type="ECO:0000313" key="2">
    <source>
        <dbReference type="EMBL" id="TCT18701.1"/>
    </source>
</evidence>
<dbReference type="PANTHER" id="PTHR43312">
    <property type="entry name" value="D-THREO-ALDOSE 1-DEHYDROGENASE"/>
    <property type="match status" value="1"/>
</dbReference>
<dbReference type="PANTHER" id="PTHR43312:SF1">
    <property type="entry name" value="NADP-DEPENDENT OXIDOREDUCTASE DOMAIN-CONTAINING PROTEIN"/>
    <property type="match status" value="1"/>
</dbReference>
<dbReference type="SUPFAM" id="SSF51430">
    <property type="entry name" value="NAD(P)-linked oxidoreductase"/>
    <property type="match status" value="1"/>
</dbReference>
<feature type="domain" description="NADP-dependent oxidoreductase" evidence="1">
    <location>
        <begin position="13"/>
        <end position="185"/>
    </location>
</feature>
<keyword evidence="3" id="KW-1185">Reference proteome</keyword>
<dbReference type="Gene3D" id="3.20.20.100">
    <property type="entry name" value="NADP-dependent oxidoreductase domain"/>
    <property type="match status" value="1"/>
</dbReference>
<dbReference type="RefSeq" id="WP_132978534.1">
    <property type="nucleotide sequence ID" value="NZ_SMAO01000012.1"/>
</dbReference>
<dbReference type="InterPro" id="IPR036812">
    <property type="entry name" value="NAD(P)_OxRdtase_dom_sf"/>
</dbReference>
<dbReference type="AlphaFoldDB" id="A0A4R3MTV8"/>
<accession>A0A4R3MTV8</accession>
<dbReference type="Pfam" id="PF00248">
    <property type="entry name" value="Aldo_ket_red"/>
    <property type="match status" value="1"/>
</dbReference>
<sequence>MIENKGSEITSPIGIGCAYLTDGSFTRHEDRLIRAAFDTGARHFDVAPSYGLGTAEHVLGRALGSTLRGEVRIFSKAGINRPKVNRLKLVLRGALAPLRDHIRGSRLSKTAIRLSAPKRQVDFAPKAIARSLDSSLSELRTDYLDGFLLHMIAREDLTDELLRVMERAREEGKTRKIGLATSRAETSRIFQDIPDFFDVEQTEWVVLHAPLPAYPSGSGERILHGVLGRTLATLTEQFAADPARTRQIAEACGADIADPRVLSQALIGAAITENRGGLVLLASRSIPRTVENLKLGQSPQTAALGAAFLAAVHAAGMVQTMRAQDL</sequence>
<evidence type="ECO:0000313" key="3">
    <source>
        <dbReference type="Proteomes" id="UP000295717"/>
    </source>
</evidence>
<organism evidence="2 3">
    <name type="scientific">Thiobaca trueperi</name>
    <dbReference type="NCBI Taxonomy" id="127458"/>
    <lineage>
        <taxon>Bacteria</taxon>
        <taxon>Pseudomonadati</taxon>
        <taxon>Pseudomonadota</taxon>
        <taxon>Gammaproteobacteria</taxon>
        <taxon>Chromatiales</taxon>
        <taxon>Chromatiaceae</taxon>
        <taxon>Thiobaca</taxon>
    </lineage>
</organism>
<reference evidence="2 3" key="1">
    <citation type="submission" date="2019-03" db="EMBL/GenBank/DDBJ databases">
        <title>Genomic Encyclopedia of Type Strains, Phase IV (KMG-IV): sequencing the most valuable type-strain genomes for metagenomic binning, comparative biology and taxonomic classification.</title>
        <authorList>
            <person name="Goeker M."/>
        </authorList>
    </citation>
    <scope>NUCLEOTIDE SEQUENCE [LARGE SCALE GENOMIC DNA]</scope>
    <source>
        <strain evidence="2 3">DSM 13587</strain>
    </source>
</reference>
<proteinExistence type="predicted"/>
<dbReference type="Proteomes" id="UP000295717">
    <property type="component" value="Unassembled WGS sequence"/>
</dbReference>
<dbReference type="InterPro" id="IPR053135">
    <property type="entry name" value="AKR2_Oxidoreductase"/>
</dbReference>
<dbReference type="InterPro" id="IPR023210">
    <property type="entry name" value="NADP_OxRdtase_dom"/>
</dbReference>
<comment type="caution">
    <text evidence="2">The sequence shown here is derived from an EMBL/GenBank/DDBJ whole genome shotgun (WGS) entry which is preliminary data.</text>
</comment>
<protein>
    <submittedName>
        <fullName evidence="2">Aryl-alcohol dehydrogenase-like predicted oxidoreductase</fullName>
    </submittedName>
</protein>
<dbReference type="EMBL" id="SMAO01000012">
    <property type="protein sequence ID" value="TCT18701.1"/>
    <property type="molecule type" value="Genomic_DNA"/>
</dbReference>